<evidence type="ECO:0000313" key="2">
    <source>
        <dbReference type="Proteomes" id="UP001066276"/>
    </source>
</evidence>
<reference evidence="1" key="1">
    <citation type="journal article" date="2022" name="bioRxiv">
        <title>Sequencing and chromosome-scale assembly of the giantPleurodeles waltlgenome.</title>
        <authorList>
            <person name="Brown T."/>
            <person name="Elewa A."/>
            <person name="Iarovenko S."/>
            <person name="Subramanian E."/>
            <person name="Araus A.J."/>
            <person name="Petzold A."/>
            <person name="Susuki M."/>
            <person name="Suzuki K.-i.T."/>
            <person name="Hayashi T."/>
            <person name="Toyoda A."/>
            <person name="Oliveira C."/>
            <person name="Osipova E."/>
            <person name="Leigh N.D."/>
            <person name="Simon A."/>
            <person name="Yun M.H."/>
        </authorList>
    </citation>
    <scope>NUCLEOTIDE SEQUENCE</scope>
    <source>
        <strain evidence="1">20211129_DDA</strain>
        <tissue evidence="1">Liver</tissue>
    </source>
</reference>
<name>A0AAV7QV44_PLEWA</name>
<protein>
    <submittedName>
        <fullName evidence="1">Uncharacterized protein</fullName>
    </submittedName>
</protein>
<sequence>MLKECGHNNSKQVLRFGAAVSFCKAASGRDRPPCGPFYGWASMHATFGKPEALEVLPTSHWRQDQSLCPLLWGRYPLRDLARRNRPYVRLPEDGEPGA</sequence>
<dbReference type="AlphaFoldDB" id="A0AAV7QV44"/>
<evidence type="ECO:0000313" key="1">
    <source>
        <dbReference type="EMBL" id="KAJ1144389.1"/>
    </source>
</evidence>
<comment type="caution">
    <text evidence="1">The sequence shown here is derived from an EMBL/GenBank/DDBJ whole genome shotgun (WGS) entry which is preliminary data.</text>
</comment>
<accession>A0AAV7QV44</accession>
<gene>
    <name evidence="1" type="ORF">NDU88_010688</name>
</gene>
<dbReference type="Proteomes" id="UP001066276">
    <property type="component" value="Chromosome 6"/>
</dbReference>
<dbReference type="EMBL" id="JANPWB010000010">
    <property type="protein sequence ID" value="KAJ1144389.1"/>
    <property type="molecule type" value="Genomic_DNA"/>
</dbReference>
<organism evidence="1 2">
    <name type="scientific">Pleurodeles waltl</name>
    <name type="common">Iberian ribbed newt</name>
    <dbReference type="NCBI Taxonomy" id="8319"/>
    <lineage>
        <taxon>Eukaryota</taxon>
        <taxon>Metazoa</taxon>
        <taxon>Chordata</taxon>
        <taxon>Craniata</taxon>
        <taxon>Vertebrata</taxon>
        <taxon>Euteleostomi</taxon>
        <taxon>Amphibia</taxon>
        <taxon>Batrachia</taxon>
        <taxon>Caudata</taxon>
        <taxon>Salamandroidea</taxon>
        <taxon>Salamandridae</taxon>
        <taxon>Pleurodelinae</taxon>
        <taxon>Pleurodeles</taxon>
    </lineage>
</organism>
<keyword evidence="2" id="KW-1185">Reference proteome</keyword>
<proteinExistence type="predicted"/>